<dbReference type="EMBL" id="SMKP01000256">
    <property type="protein sequence ID" value="TDD08022.1"/>
    <property type="molecule type" value="Genomic_DNA"/>
</dbReference>
<keyword evidence="4" id="KW-0274">FAD</keyword>
<dbReference type="Gene3D" id="3.40.462.20">
    <property type="match status" value="1"/>
</dbReference>
<protein>
    <submittedName>
        <fullName evidence="7">FAD-binding oxidoreductase</fullName>
    </submittedName>
</protein>
<dbReference type="AlphaFoldDB" id="A0A4R4VQF9"/>
<dbReference type="PANTHER" id="PTHR42973:SF39">
    <property type="entry name" value="FAD-BINDING PCMH-TYPE DOMAIN-CONTAINING PROTEIN"/>
    <property type="match status" value="1"/>
</dbReference>
<dbReference type="InterPro" id="IPR016166">
    <property type="entry name" value="FAD-bd_PCMH"/>
</dbReference>
<proteinExistence type="inferred from homology"/>
<dbReference type="Gene3D" id="3.30.43.10">
    <property type="entry name" value="Uridine Diphospho-n-acetylenolpyruvylglucosamine Reductase, domain 2"/>
    <property type="match status" value="1"/>
</dbReference>
<reference evidence="7 8" key="1">
    <citation type="submission" date="2019-03" db="EMBL/GenBank/DDBJ databases">
        <title>Draft genome sequences of novel Actinobacteria.</title>
        <authorList>
            <person name="Sahin N."/>
            <person name="Ay H."/>
            <person name="Saygin H."/>
        </authorList>
    </citation>
    <scope>NUCLEOTIDE SEQUENCE [LARGE SCALE GENOMIC DNA]</scope>
    <source>
        <strain evidence="7 8">KC712</strain>
    </source>
</reference>
<keyword evidence="5" id="KW-0560">Oxidoreductase</keyword>
<dbReference type="InterPro" id="IPR050416">
    <property type="entry name" value="FAD-linked_Oxidoreductase"/>
</dbReference>
<dbReference type="InterPro" id="IPR016167">
    <property type="entry name" value="FAD-bd_PCMH_sub1"/>
</dbReference>
<keyword evidence="8" id="KW-1185">Reference proteome</keyword>
<dbReference type="RefSeq" id="WP_132518750.1">
    <property type="nucleotide sequence ID" value="NZ_SMKP01000256.1"/>
</dbReference>
<evidence type="ECO:0000256" key="1">
    <source>
        <dbReference type="ARBA" id="ARBA00001974"/>
    </source>
</evidence>
<dbReference type="InterPro" id="IPR006094">
    <property type="entry name" value="Oxid_FAD_bind_N"/>
</dbReference>
<organism evidence="7 8">
    <name type="scientific">Nonomuraea diastatica</name>
    <dbReference type="NCBI Taxonomy" id="1848329"/>
    <lineage>
        <taxon>Bacteria</taxon>
        <taxon>Bacillati</taxon>
        <taxon>Actinomycetota</taxon>
        <taxon>Actinomycetes</taxon>
        <taxon>Streptosporangiales</taxon>
        <taxon>Streptosporangiaceae</taxon>
        <taxon>Nonomuraea</taxon>
    </lineage>
</organism>
<evidence type="ECO:0000256" key="4">
    <source>
        <dbReference type="ARBA" id="ARBA00022827"/>
    </source>
</evidence>
<dbReference type="PROSITE" id="PS51387">
    <property type="entry name" value="FAD_PCMH"/>
    <property type="match status" value="1"/>
</dbReference>
<evidence type="ECO:0000259" key="6">
    <source>
        <dbReference type="PROSITE" id="PS51387"/>
    </source>
</evidence>
<comment type="cofactor">
    <cofactor evidence="1">
        <name>FAD</name>
        <dbReference type="ChEBI" id="CHEBI:57692"/>
    </cofactor>
</comment>
<dbReference type="SUPFAM" id="SSF56176">
    <property type="entry name" value="FAD-binding/transporter-associated domain-like"/>
    <property type="match status" value="1"/>
</dbReference>
<feature type="domain" description="FAD-binding PCMH-type" evidence="6">
    <location>
        <begin position="33"/>
        <end position="201"/>
    </location>
</feature>
<comment type="similarity">
    <text evidence="2">Belongs to the oxygen-dependent FAD-linked oxidoreductase family.</text>
</comment>
<gene>
    <name evidence="7" type="ORF">E1294_47775</name>
</gene>
<evidence type="ECO:0000313" key="7">
    <source>
        <dbReference type="EMBL" id="TDD08022.1"/>
    </source>
</evidence>
<dbReference type="GO" id="GO:0016491">
    <property type="term" value="F:oxidoreductase activity"/>
    <property type="evidence" value="ECO:0007669"/>
    <property type="project" value="UniProtKB-KW"/>
</dbReference>
<dbReference type="OrthoDB" id="5169292at2"/>
<keyword evidence="3" id="KW-0285">Flavoprotein</keyword>
<evidence type="ECO:0000256" key="2">
    <source>
        <dbReference type="ARBA" id="ARBA00005466"/>
    </source>
</evidence>
<dbReference type="GO" id="GO:0071949">
    <property type="term" value="F:FAD binding"/>
    <property type="evidence" value="ECO:0007669"/>
    <property type="project" value="InterPro"/>
</dbReference>
<evidence type="ECO:0000256" key="5">
    <source>
        <dbReference type="ARBA" id="ARBA00023002"/>
    </source>
</evidence>
<sequence length="437" mass="46724">MSNNDLRSAVRGRVWLSGEEGFDQAAAAWNLTVEQPVAAVVEAADADDVAALVRHAGRAGLTVTAQPRGHGATGDVDGLILLRTTRLDEVTIHADQGWARVGAGVTWGQVQTEAGARNLTGLAGSTPQVSVVGYLLGGGLSWFSRKYGWAADSVVAFDIVDADGRQARVSVDSDPDLFWALRGGGGDFAIVTAVEFRLFPERSLYGGRITWQGDKAAQVFDAYREVTTHAPRELSVWVHRLQFPKAPPLVAVDVTYLGDQLKAEELLAPLSKIDGVMADRRTMLSTADLGHVTDEPITPAPALPRNELLVGLDEATVEILLAEPIAPLIDVHLRHLGGRLAEPGPLAGASGALGEPYLLGTLGLGINPQLTEAVQAKQSKLVAQLGDRVSGRKPYTFLAAGESASQAFPEETLARLREIKRARDPHHVFHANYPVRH</sequence>
<name>A0A4R4VQF9_9ACTN</name>
<comment type="caution">
    <text evidence="7">The sequence shown here is derived from an EMBL/GenBank/DDBJ whole genome shotgun (WGS) entry which is preliminary data.</text>
</comment>
<dbReference type="Pfam" id="PF01565">
    <property type="entry name" value="FAD_binding_4"/>
    <property type="match status" value="1"/>
</dbReference>
<dbReference type="Proteomes" id="UP000294543">
    <property type="component" value="Unassembled WGS sequence"/>
</dbReference>
<accession>A0A4R4VQF9</accession>
<dbReference type="PANTHER" id="PTHR42973">
    <property type="entry name" value="BINDING OXIDOREDUCTASE, PUTATIVE (AFU_ORTHOLOGUE AFUA_1G17690)-RELATED"/>
    <property type="match status" value="1"/>
</dbReference>
<dbReference type="InterPro" id="IPR016169">
    <property type="entry name" value="FAD-bd_PCMH_sub2"/>
</dbReference>
<evidence type="ECO:0000313" key="8">
    <source>
        <dbReference type="Proteomes" id="UP000294543"/>
    </source>
</evidence>
<evidence type="ECO:0000256" key="3">
    <source>
        <dbReference type="ARBA" id="ARBA00022630"/>
    </source>
</evidence>
<dbReference type="Gene3D" id="3.30.465.10">
    <property type="match status" value="1"/>
</dbReference>
<dbReference type="InterPro" id="IPR036318">
    <property type="entry name" value="FAD-bd_PCMH-like_sf"/>
</dbReference>